<dbReference type="EMBL" id="VSSQ01003991">
    <property type="protein sequence ID" value="MPM23268.1"/>
    <property type="molecule type" value="Genomic_DNA"/>
</dbReference>
<reference evidence="1" key="1">
    <citation type="submission" date="2019-08" db="EMBL/GenBank/DDBJ databases">
        <authorList>
            <person name="Kucharzyk K."/>
            <person name="Murdoch R.W."/>
            <person name="Higgins S."/>
            <person name="Loffler F."/>
        </authorList>
    </citation>
    <scope>NUCLEOTIDE SEQUENCE</scope>
</reference>
<dbReference type="AlphaFoldDB" id="A0A644Y5P5"/>
<gene>
    <name evidence="1" type="ORF">SDC9_69734</name>
</gene>
<accession>A0A644Y5P5</accession>
<comment type="caution">
    <text evidence="1">The sequence shown here is derived from an EMBL/GenBank/DDBJ whole genome shotgun (WGS) entry which is preliminary data.</text>
</comment>
<proteinExistence type="predicted"/>
<evidence type="ECO:0000313" key="1">
    <source>
        <dbReference type="EMBL" id="MPM23268.1"/>
    </source>
</evidence>
<protein>
    <submittedName>
        <fullName evidence="1">Uncharacterized protein</fullName>
    </submittedName>
</protein>
<organism evidence="1">
    <name type="scientific">bioreactor metagenome</name>
    <dbReference type="NCBI Taxonomy" id="1076179"/>
    <lineage>
        <taxon>unclassified sequences</taxon>
        <taxon>metagenomes</taxon>
        <taxon>ecological metagenomes</taxon>
    </lineage>
</organism>
<sequence>MQAQLPAEPVFNLKEILSVADMTKFARFKPEPGQYEKSISDAIAFVTATRPPESNKENDGMD</sequence>
<name>A0A644Y5P5_9ZZZZ</name>